<dbReference type="Pfam" id="PF20139">
    <property type="entry name" value="DUF6529"/>
    <property type="match status" value="1"/>
</dbReference>
<evidence type="ECO:0000313" key="3">
    <source>
        <dbReference type="Proteomes" id="UP000321261"/>
    </source>
</evidence>
<evidence type="ECO:0000256" key="1">
    <source>
        <dbReference type="SAM" id="Phobius"/>
    </source>
</evidence>
<feature type="transmembrane region" description="Helical" evidence="1">
    <location>
        <begin position="57"/>
        <end position="78"/>
    </location>
</feature>
<feature type="transmembrane region" description="Helical" evidence="1">
    <location>
        <begin position="157"/>
        <end position="178"/>
    </location>
</feature>
<gene>
    <name evidence="2" type="ORF">FHX44_115405</name>
</gene>
<evidence type="ECO:0000313" key="2">
    <source>
        <dbReference type="EMBL" id="TWF79472.1"/>
    </source>
</evidence>
<sequence length="185" mass="19425">MTHSSPPAARATAVVVVPVAIGVLVAVALGVYGRLHEPALFSVNVAGFSSPGAVKSWLATVAFVLALVQLGSALVMWGKVPGVAAPPWIGGLHRWSGRLAVLATVPVAVHCLYALGFDWSSPRTLVHSLLGCFFYGAFVTKMLLLSRPNLPGWSLPVIGGLTFSALTGLWLTASVWFFTTKGLTF</sequence>
<dbReference type="EMBL" id="VIWU01000001">
    <property type="protein sequence ID" value="TWF79472.1"/>
    <property type="molecule type" value="Genomic_DNA"/>
</dbReference>
<accession>A0A561SX82</accession>
<keyword evidence="1" id="KW-0812">Transmembrane</keyword>
<feature type="transmembrane region" description="Helical" evidence="1">
    <location>
        <begin position="125"/>
        <end position="145"/>
    </location>
</feature>
<keyword evidence="1" id="KW-0472">Membrane</keyword>
<dbReference type="RefSeq" id="WP_147258326.1">
    <property type="nucleotide sequence ID" value="NZ_VIWU01000001.1"/>
</dbReference>
<protein>
    <submittedName>
        <fullName evidence="2">Uncharacterized protein</fullName>
    </submittedName>
</protein>
<keyword evidence="1" id="KW-1133">Transmembrane helix</keyword>
<name>A0A561SX82_9PSEU</name>
<dbReference type="AlphaFoldDB" id="A0A561SX82"/>
<dbReference type="OrthoDB" id="8774535at2"/>
<reference evidence="2 3" key="1">
    <citation type="submission" date="2019-06" db="EMBL/GenBank/DDBJ databases">
        <title>Sequencing the genomes of 1000 actinobacteria strains.</title>
        <authorList>
            <person name="Klenk H.-P."/>
        </authorList>
    </citation>
    <scope>NUCLEOTIDE SEQUENCE [LARGE SCALE GENOMIC DNA]</scope>
    <source>
        <strain evidence="2 3">DSM 45671</strain>
    </source>
</reference>
<dbReference type="Proteomes" id="UP000321261">
    <property type="component" value="Unassembled WGS sequence"/>
</dbReference>
<proteinExistence type="predicted"/>
<organism evidence="2 3">
    <name type="scientific">Pseudonocardia hierapolitana</name>
    <dbReference type="NCBI Taxonomy" id="1128676"/>
    <lineage>
        <taxon>Bacteria</taxon>
        <taxon>Bacillati</taxon>
        <taxon>Actinomycetota</taxon>
        <taxon>Actinomycetes</taxon>
        <taxon>Pseudonocardiales</taxon>
        <taxon>Pseudonocardiaceae</taxon>
        <taxon>Pseudonocardia</taxon>
    </lineage>
</organism>
<dbReference type="InterPro" id="IPR045382">
    <property type="entry name" value="DUF6529"/>
</dbReference>
<feature type="transmembrane region" description="Helical" evidence="1">
    <location>
        <begin position="12"/>
        <end position="32"/>
    </location>
</feature>
<comment type="caution">
    <text evidence="2">The sequence shown here is derived from an EMBL/GenBank/DDBJ whole genome shotgun (WGS) entry which is preliminary data.</text>
</comment>
<feature type="transmembrane region" description="Helical" evidence="1">
    <location>
        <begin position="99"/>
        <end position="119"/>
    </location>
</feature>
<keyword evidence="3" id="KW-1185">Reference proteome</keyword>